<dbReference type="InParanoid" id="G0R4M3"/>
<dbReference type="CDD" id="cd05009">
    <property type="entry name" value="SIS_GlmS_GlmD_2"/>
    <property type="match status" value="1"/>
</dbReference>
<dbReference type="GeneID" id="14903660"/>
<sequence>MCGIIGILSKKQNAEVVLLEGIELLQNRGYDSAGIATLRNGDTEFLITKLSSDTLKKIDCIEALKQICPTKHLNSYAGIGHTRWATCGGKTDYNSHPHFDQNKRIVLCHNGTLDNFLEIRDQLIQDGIKLNSDTDSELIAQLIAQHLKQNPQCSAFEATKTVIAQKLSGQWGLVIMDNLNPESMIVARNGSPILIGLSNDTIYVASEKIAFEKYTSNYVNVYDGELVLACGSSFYAGLFAQNYFKKLKCFNSISVVEGSEFTIYDIPEEQGGIICISQSGETADIRSALDQAKEKGLFAIGVVNSVGSQIATSVDCGVYVNCGREVAVAATKSFTSQTIVLLMIALWVSKSKEDAKGITTNERFRKQMIDQLRSLPTSVGIILYSIQEQCQQTANKIATLKNIILLGKGACSAIAKEGALKLKELTYIHAEAFSAGELKHGPLALIDSENPKSTTILLIILDDEYLHDMKLALSEVHSRGAYTIVITNCLDKLPSEKVDMSIQLEHKDLLTPLLVVLPLQLTTYYVCKILDTNPDKPRNLAKCVTVK</sequence>
<evidence type="ECO:0000256" key="5">
    <source>
        <dbReference type="ARBA" id="ARBA00022737"/>
    </source>
</evidence>
<dbReference type="InterPro" id="IPR001347">
    <property type="entry name" value="SIS_dom"/>
</dbReference>
<dbReference type="GO" id="GO:0006047">
    <property type="term" value="P:UDP-N-acetylglucosamine metabolic process"/>
    <property type="evidence" value="ECO:0007669"/>
    <property type="project" value="TreeGrafter"/>
</dbReference>
<dbReference type="InterPro" id="IPR035466">
    <property type="entry name" value="GlmS/AgaS_SIS"/>
</dbReference>
<keyword evidence="10" id="KW-1185">Reference proteome</keyword>
<evidence type="ECO:0000313" key="9">
    <source>
        <dbReference type="EMBL" id="EGR27583.1"/>
    </source>
</evidence>
<dbReference type="FunCoup" id="G0R4M3">
    <property type="interactions" value="115"/>
</dbReference>
<proteinExistence type="predicted"/>
<dbReference type="AlphaFoldDB" id="G0R4M3"/>
<name>G0R4M3_ICHMU</name>
<dbReference type="eggNOG" id="KOG1268">
    <property type="taxonomic scope" value="Eukaryota"/>
</dbReference>
<dbReference type="PROSITE" id="PS51464">
    <property type="entry name" value="SIS"/>
    <property type="match status" value="2"/>
</dbReference>
<dbReference type="Gene3D" id="3.40.50.10490">
    <property type="entry name" value="Glucose-6-phosphate isomerase like protein, domain 1"/>
    <property type="match status" value="2"/>
</dbReference>
<dbReference type="CDD" id="cd05008">
    <property type="entry name" value="SIS_GlmS_GlmD_1"/>
    <property type="match status" value="1"/>
</dbReference>
<dbReference type="MEROPS" id="C44.A08"/>
<keyword evidence="6" id="KW-0315">Glutamine amidotransferase</keyword>
<feature type="domain" description="SIS" evidence="8">
    <location>
        <begin position="393"/>
        <end position="537"/>
    </location>
</feature>
<organism evidence="9 10">
    <name type="scientific">Ichthyophthirius multifiliis</name>
    <name type="common">White spot disease agent</name>
    <name type="synonym">Ich</name>
    <dbReference type="NCBI Taxonomy" id="5932"/>
    <lineage>
        <taxon>Eukaryota</taxon>
        <taxon>Sar</taxon>
        <taxon>Alveolata</taxon>
        <taxon>Ciliophora</taxon>
        <taxon>Intramacronucleata</taxon>
        <taxon>Oligohymenophorea</taxon>
        <taxon>Hymenostomatida</taxon>
        <taxon>Ophryoglenina</taxon>
        <taxon>Ichthyophthirius</taxon>
    </lineage>
</organism>
<comment type="catalytic activity">
    <reaction evidence="1">
        <text>D-fructose 6-phosphate + L-glutamine = D-glucosamine 6-phosphate + L-glutamate</text>
        <dbReference type="Rhea" id="RHEA:13237"/>
        <dbReference type="ChEBI" id="CHEBI:29985"/>
        <dbReference type="ChEBI" id="CHEBI:58359"/>
        <dbReference type="ChEBI" id="CHEBI:58725"/>
        <dbReference type="ChEBI" id="CHEBI:61527"/>
        <dbReference type="EC" id="2.6.1.16"/>
    </reaction>
</comment>
<protein>
    <recommendedName>
        <fullName evidence="2">glutamine--fructose-6-phosphate transaminase (isomerizing)</fullName>
        <ecNumber evidence="2">2.6.1.16</ecNumber>
    </recommendedName>
</protein>
<dbReference type="InterPro" id="IPR035490">
    <property type="entry name" value="GlmS/FrlB_SIS"/>
</dbReference>
<dbReference type="Pfam" id="PF13522">
    <property type="entry name" value="GATase_6"/>
    <property type="match status" value="1"/>
</dbReference>
<feature type="domain" description="SIS" evidence="8">
    <location>
        <begin position="214"/>
        <end position="354"/>
    </location>
</feature>
<evidence type="ECO:0000259" key="7">
    <source>
        <dbReference type="PROSITE" id="PS51278"/>
    </source>
</evidence>
<dbReference type="GO" id="GO:0097367">
    <property type="term" value="F:carbohydrate derivative binding"/>
    <property type="evidence" value="ECO:0007669"/>
    <property type="project" value="InterPro"/>
</dbReference>
<dbReference type="CDD" id="cd00714">
    <property type="entry name" value="GFAT"/>
    <property type="match status" value="1"/>
</dbReference>
<keyword evidence="3" id="KW-0032">Aminotransferase</keyword>
<keyword evidence="4" id="KW-0808">Transferase</keyword>
<dbReference type="PANTHER" id="PTHR10937">
    <property type="entry name" value="GLUCOSAMINE--FRUCTOSE-6-PHOSPHATE AMINOTRANSFERASE, ISOMERIZING"/>
    <property type="match status" value="1"/>
</dbReference>
<evidence type="ECO:0000256" key="4">
    <source>
        <dbReference type="ARBA" id="ARBA00022679"/>
    </source>
</evidence>
<dbReference type="EMBL" id="GL984352">
    <property type="protein sequence ID" value="EGR27583.1"/>
    <property type="molecule type" value="Genomic_DNA"/>
</dbReference>
<gene>
    <name evidence="9" type="ORF">IMG5_193830</name>
</gene>
<dbReference type="OMA" id="GCTAKYW"/>
<dbReference type="OrthoDB" id="15235at2759"/>
<evidence type="ECO:0000256" key="3">
    <source>
        <dbReference type="ARBA" id="ARBA00022576"/>
    </source>
</evidence>
<accession>G0R4M3</accession>
<evidence type="ECO:0000259" key="8">
    <source>
        <dbReference type="PROSITE" id="PS51464"/>
    </source>
</evidence>
<feature type="domain" description="Glutamine amidotransferase type-2" evidence="7">
    <location>
        <begin position="2"/>
        <end position="232"/>
    </location>
</feature>
<evidence type="ECO:0000256" key="6">
    <source>
        <dbReference type="ARBA" id="ARBA00022962"/>
    </source>
</evidence>
<dbReference type="RefSeq" id="XP_004025035.1">
    <property type="nucleotide sequence ID" value="XM_004024986.1"/>
</dbReference>
<dbReference type="Gene3D" id="3.60.20.10">
    <property type="entry name" value="Glutamine Phosphoribosylpyrophosphate, subunit 1, domain 1"/>
    <property type="match status" value="1"/>
</dbReference>
<dbReference type="Pfam" id="PF01380">
    <property type="entry name" value="SIS"/>
    <property type="match status" value="2"/>
</dbReference>
<evidence type="ECO:0000256" key="1">
    <source>
        <dbReference type="ARBA" id="ARBA00001031"/>
    </source>
</evidence>
<dbReference type="SUPFAM" id="SSF56235">
    <property type="entry name" value="N-terminal nucleophile aminohydrolases (Ntn hydrolases)"/>
    <property type="match status" value="1"/>
</dbReference>
<reference evidence="9 10" key="1">
    <citation type="submission" date="2011-07" db="EMBL/GenBank/DDBJ databases">
        <authorList>
            <person name="Coyne R."/>
            <person name="Brami D."/>
            <person name="Johnson J."/>
            <person name="Hostetler J."/>
            <person name="Hannick L."/>
            <person name="Clark T."/>
            <person name="Cassidy-Hanley D."/>
            <person name="Inman J."/>
        </authorList>
    </citation>
    <scope>NUCLEOTIDE SEQUENCE [LARGE SCALE GENOMIC DNA]</scope>
    <source>
        <strain evidence="9 10">G5</strain>
    </source>
</reference>
<dbReference type="GO" id="GO:0006487">
    <property type="term" value="P:protein N-linked glycosylation"/>
    <property type="evidence" value="ECO:0007669"/>
    <property type="project" value="TreeGrafter"/>
</dbReference>
<dbReference type="InterPro" id="IPR046348">
    <property type="entry name" value="SIS_dom_sf"/>
</dbReference>
<dbReference type="InterPro" id="IPR017932">
    <property type="entry name" value="GATase_2_dom"/>
</dbReference>
<evidence type="ECO:0000256" key="2">
    <source>
        <dbReference type="ARBA" id="ARBA00012916"/>
    </source>
</evidence>
<keyword evidence="5" id="KW-0677">Repeat</keyword>
<dbReference type="GO" id="GO:0004360">
    <property type="term" value="F:glutamine-fructose-6-phosphate transaminase (isomerizing) activity"/>
    <property type="evidence" value="ECO:0007669"/>
    <property type="project" value="UniProtKB-EC"/>
</dbReference>
<dbReference type="PROSITE" id="PS51278">
    <property type="entry name" value="GATASE_TYPE_2"/>
    <property type="match status" value="1"/>
</dbReference>
<dbReference type="InterPro" id="IPR047084">
    <property type="entry name" value="GFAT_N"/>
</dbReference>
<dbReference type="InterPro" id="IPR029055">
    <property type="entry name" value="Ntn_hydrolases_N"/>
</dbReference>
<dbReference type="SUPFAM" id="SSF53697">
    <property type="entry name" value="SIS domain"/>
    <property type="match status" value="1"/>
</dbReference>
<dbReference type="STRING" id="857967.G0R4M3"/>
<dbReference type="EC" id="2.6.1.16" evidence="2"/>
<evidence type="ECO:0000313" key="10">
    <source>
        <dbReference type="Proteomes" id="UP000008983"/>
    </source>
</evidence>
<dbReference type="Proteomes" id="UP000008983">
    <property type="component" value="Unassembled WGS sequence"/>
</dbReference>
<dbReference type="PANTHER" id="PTHR10937:SF0">
    <property type="entry name" value="GLUTAMINE--FRUCTOSE-6-PHOSPHATE TRANSAMINASE (ISOMERIZING)"/>
    <property type="match status" value="1"/>
</dbReference>
<dbReference type="GO" id="GO:0006002">
    <property type="term" value="P:fructose 6-phosphate metabolic process"/>
    <property type="evidence" value="ECO:0007669"/>
    <property type="project" value="TreeGrafter"/>
</dbReference>